<evidence type="ECO:0000313" key="15">
    <source>
        <dbReference type="EMBL" id="KGO07140.1"/>
    </source>
</evidence>
<dbReference type="InterPro" id="IPR036950">
    <property type="entry name" value="PBP_transglycosylase"/>
</dbReference>
<evidence type="ECO:0000256" key="5">
    <source>
        <dbReference type="ARBA" id="ARBA00022670"/>
    </source>
</evidence>
<dbReference type="PATRIC" id="fig|1300343.5.peg.891"/>
<dbReference type="InterPro" id="IPR023346">
    <property type="entry name" value="Lysozyme-like_dom_sf"/>
</dbReference>
<dbReference type="EC" id="2.4.99.28" evidence="10"/>
<evidence type="ECO:0000256" key="6">
    <source>
        <dbReference type="ARBA" id="ARBA00022676"/>
    </source>
</evidence>
<evidence type="ECO:0000256" key="11">
    <source>
        <dbReference type="ARBA" id="ARBA00049902"/>
    </source>
</evidence>
<keyword evidence="16" id="KW-1185">Reference proteome</keyword>
<organism evidence="15 16">
    <name type="scientific">Dokdonia donghaensis DSW-1</name>
    <dbReference type="NCBI Taxonomy" id="1300343"/>
    <lineage>
        <taxon>Bacteria</taxon>
        <taxon>Pseudomonadati</taxon>
        <taxon>Bacteroidota</taxon>
        <taxon>Flavobacteriia</taxon>
        <taxon>Flavobacteriales</taxon>
        <taxon>Flavobacteriaceae</taxon>
        <taxon>Dokdonia</taxon>
    </lineage>
</organism>
<dbReference type="InterPro" id="IPR050396">
    <property type="entry name" value="Glycosyltr_51/Transpeptidase"/>
</dbReference>
<comment type="similarity">
    <text evidence="2">In the C-terminal section; belongs to the transpeptidase family.</text>
</comment>
<dbReference type="GO" id="GO:0009252">
    <property type="term" value="P:peptidoglycan biosynthetic process"/>
    <property type="evidence" value="ECO:0007669"/>
    <property type="project" value="InterPro"/>
</dbReference>
<dbReference type="InterPro" id="IPR011815">
    <property type="entry name" value="PBP_1c"/>
</dbReference>
<dbReference type="PANTHER" id="PTHR32282:SF15">
    <property type="entry name" value="PENICILLIN-BINDING PROTEIN 1C"/>
    <property type="match status" value="1"/>
</dbReference>
<evidence type="ECO:0000256" key="1">
    <source>
        <dbReference type="ARBA" id="ARBA00004752"/>
    </source>
</evidence>
<dbReference type="InterPro" id="IPR001264">
    <property type="entry name" value="Glyco_trans_51"/>
</dbReference>
<keyword evidence="9" id="KW-0511">Multifunctional enzyme</keyword>
<name>A0A0A2H3C2_9FLAO</name>
<dbReference type="Proteomes" id="UP000030140">
    <property type="component" value="Unassembled WGS sequence"/>
</dbReference>
<keyword evidence="7" id="KW-0808">Transferase</keyword>
<dbReference type="PANTHER" id="PTHR32282">
    <property type="entry name" value="BINDING PROTEIN TRANSPEPTIDASE, PUTATIVE-RELATED"/>
    <property type="match status" value="1"/>
</dbReference>
<comment type="caution">
    <text evidence="15">The sequence shown here is derived from an EMBL/GenBank/DDBJ whole genome shotgun (WGS) entry which is preliminary data.</text>
</comment>
<dbReference type="Pfam" id="PF00912">
    <property type="entry name" value="Transgly"/>
    <property type="match status" value="1"/>
</dbReference>
<comment type="catalytic activity">
    <reaction evidence="11">
        <text>[GlcNAc-(1-&gt;4)-Mur2Ac(oyl-L-Ala-gamma-D-Glu-L-Lys-D-Ala-D-Ala)](n)-di-trans,octa-cis-undecaprenyl diphosphate + beta-D-GlcNAc-(1-&gt;4)-Mur2Ac(oyl-L-Ala-gamma-D-Glu-L-Lys-D-Ala-D-Ala)-di-trans,octa-cis-undecaprenyl diphosphate = [GlcNAc-(1-&gt;4)-Mur2Ac(oyl-L-Ala-gamma-D-Glu-L-Lys-D-Ala-D-Ala)](n+1)-di-trans,octa-cis-undecaprenyl diphosphate + di-trans,octa-cis-undecaprenyl diphosphate + H(+)</text>
        <dbReference type="Rhea" id="RHEA:23708"/>
        <dbReference type="Rhea" id="RHEA-COMP:9602"/>
        <dbReference type="Rhea" id="RHEA-COMP:9603"/>
        <dbReference type="ChEBI" id="CHEBI:15378"/>
        <dbReference type="ChEBI" id="CHEBI:58405"/>
        <dbReference type="ChEBI" id="CHEBI:60033"/>
        <dbReference type="ChEBI" id="CHEBI:78435"/>
        <dbReference type="EC" id="2.4.99.28"/>
    </reaction>
</comment>
<evidence type="ECO:0000259" key="12">
    <source>
        <dbReference type="Pfam" id="PF00905"/>
    </source>
</evidence>
<dbReference type="Gene3D" id="3.40.710.10">
    <property type="entry name" value="DD-peptidase/beta-lactamase superfamily"/>
    <property type="match status" value="1"/>
</dbReference>
<evidence type="ECO:0000256" key="9">
    <source>
        <dbReference type="ARBA" id="ARBA00023268"/>
    </source>
</evidence>
<evidence type="ECO:0000256" key="4">
    <source>
        <dbReference type="ARBA" id="ARBA00022645"/>
    </source>
</evidence>
<evidence type="ECO:0000256" key="8">
    <source>
        <dbReference type="ARBA" id="ARBA00022801"/>
    </source>
</evidence>
<dbReference type="InterPro" id="IPR001460">
    <property type="entry name" value="PCN-bd_Tpept"/>
</dbReference>
<keyword evidence="8" id="KW-0378">Hydrolase</keyword>
<evidence type="ECO:0000259" key="13">
    <source>
        <dbReference type="Pfam" id="PF00912"/>
    </source>
</evidence>
<evidence type="ECO:0000256" key="3">
    <source>
        <dbReference type="ARBA" id="ARBA00007739"/>
    </source>
</evidence>
<proteinExistence type="inferred from homology"/>
<dbReference type="SUPFAM" id="SSF56601">
    <property type="entry name" value="beta-lactamase/transpeptidase-like"/>
    <property type="match status" value="1"/>
</dbReference>
<feature type="domain" description="Glycosyl transferase family 51" evidence="13">
    <location>
        <begin position="62"/>
        <end position="222"/>
    </location>
</feature>
<dbReference type="RefSeq" id="WP_035326812.1">
    <property type="nucleotide sequence ID" value="NZ_CP015125.1"/>
</dbReference>
<evidence type="ECO:0000256" key="10">
    <source>
        <dbReference type="ARBA" id="ARBA00044770"/>
    </source>
</evidence>
<dbReference type="NCBIfam" id="TIGR02073">
    <property type="entry name" value="PBP_1c"/>
    <property type="match status" value="1"/>
</dbReference>
<dbReference type="GO" id="GO:0004180">
    <property type="term" value="F:carboxypeptidase activity"/>
    <property type="evidence" value="ECO:0007669"/>
    <property type="project" value="UniProtKB-KW"/>
</dbReference>
<dbReference type="Pfam" id="PF00905">
    <property type="entry name" value="Transpeptidase"/>
    <property type="match status" value="1"/>
</dbReference>
<protein>
    <recommendedName>
        <fullName evidence="10">peptidoglycan glycosyltransferase</fullName>
        <ecNumber evidence="10">2.4.99.28</ecNumber>
    </recommendedName>
</protein>
<dbReference type="KEGG" id="ddo:I597_0880"/>
<dbReference type="OrthoDB" id="9766909at2"/>
<dbReference type="SUPFAM" id="SSF53955">
    <property type="entry name" value="Lysozyme-like"/>
    <property type="match status" value="1"/>
</dbReference>
<keyword evidence="5" id="KW-0645">Protease</keyword>
<feature type="domain" description="Penicillin-binding C-terminal" evidence="14">
    <location>
        <begin position="696"/>
        <end position="783"/>
    </location>
</feature>
<dbReference type="EMBL" id="JSAQ01000001">
    <property type="protein sequence ID" value="KGO07140.1"/>
    <property type="molecule type" value="Genomic_DNA"/>
</dbReference>
<dbReference type="InterPro" id="IPR012338">
    <property type="entry name" value="Beta-lactam/transpept-like"/>
</dbReference>
<evidence type="ECO:0000313" key="16">
    <source>
        <dbReference type="Proteomes" id="UP000030140"/>
    </source>
</evidence>
<gene>
    <name evidence="15" type="ORF">NV36_10035</name>
</gene>
<dbReference type="GO" id="GO:0030288">
    <property type="term" value="C:outer membrane-bounded periplasmic space"/>
    <property type="evidence" value="ECO:0007669"/>
    <property type="project" value="TreeGrafter"/>
</dbReference>
<comment type="pathway">
    <text evidence="1">Cell wall biogenesis; peptidoglycan biosynthesis.</text>
</comment>
<dbReference type="Gene3D" id="1.10.3810.10">
    <property type="entry name" value="Biosynthetic peptidoglycan transglycosylase-like"/>
    <property type="match status" value="1"/>
</dbReference>
<feature type="domain" description="Penicillin-binding protein transpeptidase" evidence="12">
    <location>
        <begin position="301"/>
        <end position="581"/>
    </location>
</feature>
<sequence length="789" mass="88784">MYSRLLHIIKRHKIKLILVVLFMLYWVFSIPQQVFKDPHATVVESASGELLGARIASDGQWRFPALDSVPHKFEKCILLFEDEYFYTHPGFNPVAMGKAIWGNITTDKRRGGSTITQQVIRLSRKGKQRSYTEKVVELIKATRLEAGYSKDEILDMYATYAPFGGNVVGLETAAWRYFGLPASQLSWGQMAALAVLPNNPSMVRPGKNEITLSRKRNNLLKKLWETGEIDKTTYELSLLEKLPGKPYPLPQIAPHLVDRITKESRGKRVQTTVQLPIQRDLNRLAKEHYGQLKQNEIYNLAIVVMDVNTKEVLGYVGNAPTDTAHQKDVDIITKYRSTGSTLKPLLYAGMLDEGLILPQTLVPDIPTSINTYRPQNFDNEYQGVVPADMALAKSLNVPAVRLLREYGLDKFYKNVQEMHMGGIDKPASHYGLAMILGGAESSLFELTKTYAGMANTLNTFNRSSSEYTLESFRDYHYVKRDNLASVKKSVPLQSEPEVFSAGAIYKTLETLQTVNRPSGEENWQFYEDAQPVAWKTGTSFGFKDAWAVGVTPQYAIGVWVGNADGEGRPGITGIQAAAPLFFDVLRSLPVNGSWFDTPYDALVETTVCTKSGMKASPYCVETRKEQIPHAGEHTASCSYHKQMYLSANKEYLVNSDCYELDEMTAVTYFTLPATMEYYYANKHPDYKELPPYHPDCSFSGEMPMAFMYPKNNEGVILPKDFDAAVNDVVFKVSHRNPETKIFWYLDNEFIGATEDFHELAVTPEVGNYILTVVDAAGNEIKKKIEVSRG</sequence>
<dbReference type="GO" id="GO:0006508">
    <property type="term" value="P:proteolysis"/>
    <property type="evidence" value="ECO:0007669"/>
    <property type="project" value="UniProtKB-KW"/>
</dbReference>
<evidence type="ECO:0000259" key="14">
    <source>
        <dbReference type="Pfam" id="PF06832"/>
    </source>
</evidence>
<accession>A0A0A2H3C2</accession>
<reference evidence="15 16" key="1">
    <citation type="submission" date="2014-10" db="EMBL/GenBank/DDBJ databases">
        <title>Draft genome sequence of the proteorhodopsin-containing marine bacterium Dokdonia donghaensis.</title>
        <authorList>
            <person name="Gomez-Consarnau L."/>
            <person name="Gonzalez J.M."/>
            <person name="Riedel T."/>
            <person name="Jaenicke S."/>
            <person name="Wagner-Doebler I."/>
            <person name="Fuhrman J.A."/>
        </authorList>
    </citation>
    <scope>NUCLEOTIDE SEQUENCE [LARGE SCALE GENOMIC DNA]</scope>
    <source>
        <strain evidence="15 16">DSW-1</strain>
    </source>
</reference>
<dbReference type="GO" id="GO:0008658">
    <property type="term" value="F:penicillin binding"/>
    <property type="evidence" value="ECO:0007669"/>
    <property type="project" value="InterPro"/>
</dbReference>
<evidence type="ECO:0000256" key="7">
    <source>
        <dbReference type="ARBA" id="ARBA00022679"/>
    </source>
</evidence>
<dbReference type="GO" id="GO:0008955">
    <property type="term" value="F:peptidoglycan glycosyltransferase activity"/>
    <property type="evidence" value="ECO:0007669"/>
    <property type="project" value="UniProtKB-EC"/>
</dbReference>
<comment type="similarity">
    <text evidence="3">In the N-terminal section; belongs to the glycosyltransferase 51 family.</text>
</comment>
<keyword evidence="6" id="KW-0328">Glycosyltransferase</keyword>
<dbReference type="Pfam" id="PF06832">
    <property type="entry name" value="BiPBP_C"/>
    <property type="match status" value="1"/>
</dbReference>
<dbReference type="AlphaFoldDB" id="A0A0A2H3C2"/>
<dbReference type="InterPro" id="IPR009647">
    <property type="entry name" value="PBP_C"/>
</dbReference>
<keyword evidence="4" id="KW-0121">Carboxypeptidase</keyword>
<evidence type="ECO:0000256" key="2">
    <source>
        <dbReference type="ARBA" id="ARBA00007090"/>
    </source>
</evidence>